<proteinExistence type="predicted"/>
<name>A0A2Z3GVI2_9BACT</name>
<keyword evidence="1" id="KW-0732">Signal</keyword>
<dbReference type="Pfam" id="PF13709">
    <property type="entry name" value="DUF4159"/>
    <property type="match status" value="2"/>
</dbReference>
<feature type="domain" description="DUF4159" evidence="2">
    <location>
        <begin position="654"/>
        <end position="859"/>
    </location>
</feature>
<evidence type="ECO:0000256" key="1">
    <source>
        <dbReference type="SAM" id="SignalP"/>
    </source>
</evidence>
<accession>A0A2Z3GVI2</accession>
<feature type="domain" description="DUF4159" evidence="2">
    <location>
        <begin position="454"/>
        <end position="608"/>
    </location>
</feature>
<feature type="signal peptide" evidence="1">
    <location>
        <begin position="1"/>
        <end position="25"/>
    </location>
</feature>
<organism evidence="3 4">
    <name type="scientific">Gemmata obscuriglobus</name>
    <dbReference type="NCBI Taxonomy" id="114"/>
    <lineage>
        <taxon>Bacteria</taxon>
        <taxon>Pseudomonadati</taxon>
        <taxon>Planctomycetota</taxon>
        <taxon>Planctomycetia</taxon>
        <taxon>Gemmatales</taxon>
        <taxon>Gemmataceae</taxon>
        <taxon>Gemmata</taxon>
    </lineage>
</organism>
<protein>
    <submittedName>
        <fullName evidence="3">DUF4159 domain-containing protein</fullName>
    </submittedName>
</protein>
<dbReference type="InterPro" id="IPR008930">
    <property type="entry name" value="Terpenoid_cyclase/PrenylTrfase"/>
</dbReference>
<dbReference type="AlphaFoldDB" id="A0A2Z3GVI2"/>
<keyword evidence="4" id="KW-1185">Reference proteome</keyword>
<gene>
    <name evidence="3" type="ORF">C1280_16425</name>
</gene>
<evidence type="ECO:0000259" key="2">
    <source>
        <dbReference type="Pfam" id="PF13709"/>
    </source>
</evidence>
<evidence type="ECO:0000313" key="3">
    <source>
        <dbReference type="EMBL" id="AWM38419.1"/>
    </source>
</evidence>
<sequence>MTRSLLVAAFALCAGVGLVPAPPVAAQPAPAPGGGDGELVNKVKDAIDRGVTYLRKNQAKDGSWEGSFFLKSLADMDGGPTALAVLALLNSGVPVDDPAVKSGIEYLRKRTPRKTYAVALQTMALSEAQLLSRDKKDQSKINANAEWLARIAIRSGGKLQGWSYPTSPESSVGEIADNSNTQYALLGLYAAKVAGVKIEDSLWKEIQDFYTRTQKPDQGNQKAGFWVYSTLDQNKPSFTMSVGGACGLIIANLGLDKSEQQLNPGTGVAARCGVYSDSDALAKGMNYIGTNFAFDQGMSYFYNYYGIERLGRLSGQRFIGRMDWYREGCVRLLRLQQPDGSFTYTADTSGLDKLYPVVTSAFALLYLSKGRTPVLVSKFAWGNFVRGEVGKNDQAILAERDPGGNPTNTPNWNRKHNDCRNVVEFAQREIFEGAPLSWQVYDMRLQNLGSQDRIDSEVGLLLQSPLVYLNGHGPMPFVTRSTDPDLHVAEQILKRYVEEGGFLFAEACCGDRDFASSFESLVDRIFPGSQLKKVPPEHAIWQMFPGISPADFPDLMYLDRGCRTVAVFSPSPLAGYWEERRFIPADGRDPKNRGEKAFCLARNVIAYATGMELPKPKLTKTAIVTPDKGIARSKFRALQLKYVSDASVQQPPASDALRNLMSYLGQNAKLDVALTSEVLQPSDPKLMRYKFMYLHGRKPIQFTPDEADNVKVNLQTGGLLLVDAACNDIKQWRAFDKSFRDSMAKMFPDQKLTTIPFANEPLFDLAKQAGLNLGSVKCRRENAEGTGAERELRNYPVLLEGIKIDEQIVDGKKVGGRWAVIYSKYDIGCAIEGHKSAECLGHDKESALRIASAVALYSLRR</sequence>
<dbReference type="RefSeq" id="WP_010048204.1">
    <property type="nucleotide sequence ID" value="NZ_CP025958.1"/>
</dbReference>
<dbReference type="Gene3D" id="3.40.50.12140">
    <property type="entry name" value="Domain of unknown function DUF4159"/>
    <property type="match status" value="2"/>
</dbReference>
<feature type="chain" id="PRO_5016258322" evidence="1">
    <location>
        <begin position="26"/>
        <end position="861"/>
    </location>
</feature>
<dbReference type="Proteomes" id="UP000245802">
    <property type="component" value="Chromosome"/>
</dbReference>
<dbReference type="Gene3D" id="1.50.10.20">
    <property type="match status" value="2"/>
</dbReference>
<dbReference type="SUPFAM" id="SSF48239">
    <property type="entry name" value="Terpenoid cyclases/Protein prenyltransferases"/>
    <property type="match status" value="1"/>
</dbReference>
<evidence type="ECO:0000313" key="4">
    <source>
        <dbReference type="Proteomes" id="UP000245802"/>
    </source>
</evidence>
<dbReference type="CDD" id="cd00688">
    <property type="entry name" value="ISOPREN_C2_like"/>
    <property type="match status" value="1"/>
</dbReference>
<dbReference type="KEGG" id="gog:C1280_16425"/>
<dbReference type="InterPro" id="IPR025297">
    <property type="entry name" value="DUF4159"/>
</dbReference>
<dbReference type="EMBL" id="CP025958">
    <property type="protein sequence ID" value="AWM38419.1"/>
    <property type="molecule type" value="Genomic_DNA"/>
</dbReference>
<reference evidence="3 4" key="1">
    <citation type="submission" date="2018-01" db="EMBL/GenBank/DDBJ databases">
        <title>G. obscuriglobus.</title>
        <authorList>
            <person name="Franke J."/>
            <person name="Blomberg W."/>
            <person name="Selmecki A."/>
        </authorList>
    </citation>
    <scope>NUCLEOTIDE SEQUENCE [LARGE SCALE GENOMIC DNA]</scope>
    <source>
        <strain evidence="3 4">DSM 5831</strain>
    </source>
</reference>
<dbReference type="OrthoDB" id="220961at2"/>